<proteinExistence type="predicted"/>
<dbReference type="EMBL" id="JBDPZC010000011">
    <property type="protein sequence ID" value="MEO3715105.1"/>
    <property type="molecule type" value="Genomic_DNA"/>
</dbReference>
<dbReference type="Proteomes" id="UP001462640">
    <property type="component" value="Unassembled WGS sequence"/>
</dbReference>
<accession>A0ABV0GJ35</accession>
<evidence type="ECO:0000256" key="1">
    <source>
        <dbReference type="SAM" id="SignalP"/>
    </source>
</evidence>
<name>A0ABV0GJ35_9BURK</name>
<dbReference type="RefSeq" id="WP_269631320.1">
    <property type="nucleotide sequence ID" value="NZ_JBDPZC010000011.1"/>
</dbReference>
<evidence type="ECO:0000313" key="3">
    <source>
        <dbReference type="Proteomes" id="UP001462640"/>
    </source>
</evidence>
<comment type="caution">
    <text evidence="2">The sequence shown here is derived from an EMBL/GenBank/DDBJ whole genome shotgun (WGS) entry which is preliminary data.</text>
</comment>
<reference evidence="2 3" key="1">
    <citation type="submission" date="2024-05" db="EMBL/GenBank/DDBJ databases">
        <title>Roseateles sp. 2.12 16S ribosomal RNA gene Genome sequencing and assembly.</title>
        <authorList>
            <person name="Woo H."/>
        </authorList>
    </citation>
    <scope>NUCLEOTIDE SEQUENCE [LARGE SCALE GENOMIC DNA]</scope>
    <source>
        <strain evidence="2 3">2.12</strain>
    </source>
</reference>
<feature type="chain" id="PRO_5047103795" evidence="1">
    <location>
        <begin position="27"/>
        <end position="60"/>
    </location>
</feature>
<keyword evidence="1" id="KW-0732">Signal</keyword>
<sequence>MKAATKTLLTALLAIASAASLTLAQADATGGQPCLGAPAMQLPSLSLAQASAAHEAAAQA</sequence>
<feature type="signal peptide" evidence="1">
    <location>
        <begin position="1"/>
        <end position="26"/>
    </location>
</feature>
<organism evidence="2 3">
    <name type="scientific">Roseateles flavus</name>
    <dbReference type="NCBI Taxonomy" id="3149041"/>
    <lineage>
        <taxon>Bacteria</taxon>
        <taxon>Pseudomonadati</taxon>
        <taxon>Pseudomonadota</taxon>
        <taxon>Betaproteobacteria</taxon>
        <taxon>Burkholderiales</taxon>
        <taxon>Sphaerotilaceae</taxon>
        <taxon>Roseateles</taxon>
    </lineage>
</organism>
<evidence type="ECO:0000313" key="2">
    <source>
        <dbReference type="EMBL" id="MEO3715105.1"/>
    </source>
</evidence>
<protein>
    <submittedName>
        <fullName evidence="2">Uncharacterized protein</fullName>
    </submittedName>
</protein>
<keyword evidence="3" id="KW-1185">Reference proteome</keyword>
<gene>
    <name evidence="2" type="ORF">ABDJ40_20250</name>
</gene>